<reference evidence="1 2" key="1">
    <citation type="journal article" date="2018" name="Science">
        <title>The opium poppy genome and morphinan production.</title>
        <authorList>
            <person name="Guo L."/>
            <person name="Winzer T."/>
            <person name="Yang X."/>
            <person name="Li Y."/>
            <person name="Ning Z."/>
            <person name="He Z."/>
            <person name="Teodor R."/>
            <person name="Lu Y."/>
            <person name="Bowser T.A."/>
            <person name="Graham I.A."/>
            <person name="Ye K."/>
        </authorList>
    </citation>
    <scope>NUCLEOTIDE SEQUENCE [LARGE SCALE GENOMIC DNA]</scope>
    <source>
        <strain evidence="2">cv. HN1</strain>
        <tissue evidence="1">Leaves</tissue>
    </source>
</reference>
<proteinExistence type="predicted"/>
<dbReference type="Proteomes" id="UP000316621">
    <property type="component" value="Chromosome 10"/>
</dbReference>
<sequence>MYNITVLSVVGGIEQLAKFHNQETPVSLVLYIVKREESFPCYRSGETLSVKHQSPVTQVLDCMTTKDATSIYSNDDQFVTDKPLISFESFLLVYG</sequence>
<evidence type="ECO:0000313" key="2">
    <source>
        <dbReference type="Proteomes" id="UP000316621"/>
    </source>
</evidence>
<name>A0A4Y7L8E0_PAPSO</name>
<keyword evidence="2" id="KW-1185">Reference proteome</keyword>
<gene>
    <name evidence="1" type="ORF">C5167_044386</name>
</gene>
<accession>A0A4Y7L8E0</accession>
<dbReference type="AlphaFoldDB" id="A0A4Y7L8E0"/>
<dbReference type="EMBL" id="CM010724">
    <property type="protein sequence ID" value="RZC81804.1"/>
    <property type="molecule type" value="Genomic_DNA"/>
</dbReference>
<evidence type="ECO:0000313" key="1">
    <source>
        <dbReference type="EMBL" id="RZC81804.1"/>
    </source>
</evidence>
<protein>
    <submittedName>
        <fullName evidence="1">Uncharacterized protein</fullName>
    </submittedName>
</protein>
<organism evidence="1 2">
    <name type="scientific">Papaver somniferum</name>
    <name type="common">Opium poppy</name>
    <dbReference type="NCBI Taxonomy" id="3469"/>
    <lineage>
        <taxon>Eukaryota</taxon>
        <taxon>Viridiplantae</taxon>
        <taxon>Streptophyta</taxon>
        <taxon>Embryophyta</taxon>
        <taxon>Tracheophyta</taxon>
        <taxon>Spermatophyta</taxon>
        <taxon>Magnoliopsida</taxon>
        <taxon>Ranunculales</taxon>
        <taxon>Papaveraceae</taxon>
        <taxon>Papaveroideae</taxon>
        <taxon>Papaver</taxon>
    </lineage>
</organism>
<dbReference type="Gramene" id="RZC81804">
    <property type="protein sequence ID" value="RZC81804"/>
    <property type="gene ID" value="C5167_044386"/>
</dbReference>